<dbReference type="EMBL" id="JAPEIS010000009">
    <property type="protein sequence ID" value="KAJ8063435.1"/>
    <property type="molecule type" value="Genomic_DNA"/>
</dbReference>
<evidence type="ECO:0000256" key="6">
    <source>
        <dbReference type="ARBA" id="ARBA00023026"/>
    </source>
</evidence>
<keyword evidence="3 7" id="KW-0479">Metal-binding</keyword>
<evidence type="ECO:0000256" key="1">
    <source>
        <dbReference type="ARBA" id="ARBA00001971"/>
    </source>
</evidence>
<feature type="binding site" description="axial binding residue" evidence="7">
    <location>
        <position position="432"/>
    </location>
    <ligand>
        <name>heme</name>
        <dbReference type="ChEBI" id="CHEBI:30413"/>
    </ligand>
    <ligandPart>
        <name>Fe</name>
        <dbReference type="ChEBI" id="CHEBI:18248"/>
    </ligandPart>
</feature>
<keyword evidence="4 8" id="KW-0560">Oxidoreductase</keyword>
<evidence type="ECO:0000313" key="12">
    <source>
        <dbReference type="Proteomes" id="UP001152300"/>
    </source>
</evidence>
<dbReference type="Gene3D" id="1.10.630.10">
    <property type="entry name" value="Cytochrome P450"/>
    <property type="match status" value="1"/>
</dbReference>
<dbReference type="GO" id="GO:0020037">
    <property type="term" value="F:heme binding"/>
    <property type="evidence" value="ECO:0007669"/>
    <property type="project" value="InterPro"/>
</dbReference>
<keyword evidence="12" id="KW-1185">Reference proteome</keyword>
<evidence type="ECO:0000256" key="7">
    <source>
        <dbReference type="PIRSR" id="PIRSR602401-1"/>
    </source>
</evidence>
<evidence type="ECO:0000256" key="9">
    <source>
        <dbReference type="SAM" id="Coils"/>
    </source>
</evidence>
<feature type="transmembrane region" description="Helical" evidence="10">
    <location>
        <begin position="12"/>
        <end position="33"/>
    </location>
</feature>
<keyword evidence="10" id="KW-1133">Transmembrane helix</keyword>
<dbReference type="CDD" id="cd11059">
    <property type="entry name" value="CYP_fungal"/>
    <property type="match status" value="1"/>
</dbReference>
<dbReference type="PANTHER" id="PTHR24305:SF96">
    <property type="entry name" value="CYTOCHROME P450 MONOOXYGENASE STCB-RELATED"/>
    <property type="match status" value="1"/>
</dbReference>
<feature type="coiled-coil region" evidence="9">
    <location>
        <begin position="313"/>
        <end position="340"/>
    </location>
</feature>
<evidence type="ECO:0000256" key="8">
    <source>
        <dbReference type="RuleBase" id="RU000461"/>
    </source>
</evidence>
<dbReference type="InterPro" id="IPR001128">
    <property type="entry name" value="Cyt_P450"/>
</dbReference>
<keyword evidence="10" id="KW-0472">Membrane</keyword>
<sequence>MAILSILPTTETAGIAVLIICFAFLIKILYTAYFNPLNKIPGPWYARLTHLVLKYHVITGNRIHYVHSLHRTYGPIVLISPAEISCSSLPSFQTIHPVSKTFLKTHWYETFVPKPPGIFAMIDSKLHAARRKIFANAFSKSFLKTNWEDEVKRKVIMAVEKIKRDALRKEVDILTFFTFMATDTITHLCFGESFKTLENEQKTQYIEDLQHTVHVSSIRAEFPILFAIGEFLHIPFLQTSDERILEYGAVAVRNAKSQSYTKPTIFRKALAESKTENAEGSMTDIDIQREASSFLVAGTDTTAISLTFLVYNILRDQNLQKQLEDEVDTLRKDFEAKDVEELVMLNAVINEGLRLWGAAPGALPRIVPNEGTLLDGYQVPGGIIVSTQSWTIHRDPEIYPEPESFQPQRWLDSKSNNAKAAYHPFGAGTRTCLGIHLARMEMRLALALFFRECKGARIALSQDEEGMAIKNYFLIEPKGKKCMITMRDGY</sequence>
<dbReference type="OrthoDB" id="1470350at2759"/>
<organism evidence="11 12">
    <name type="scientific">Sclerotinia nivalis</name>
    <dbReference type="NCBI Taxonomy" id="352851"/>
    <lineage>
        <taxon>Eukaryota</taxon>
        <taxon>Fungi</taxon>
        <taxon>Dikarya</taxon>
        <taxon>Ascomycota</taxon>
        <taxon>Pezizomycotina</taxon>
        <taxon>Leotiomycetes</taxon>
        <taxon>Helotiales</taxon>
        <taxon>Sclerotiniaceae</taxon>
        <taxon>Sclerotinia</taxon>
    </lineage>
</organism>
<evidence type="ECO:0000256" key="4">
    <source>
        <dbReference type="ARBA" id="ARBA00023002"/>
    </source>
</evidence>
<dbReference type="InterPro" id="IPR036396">
    <property type="entry name" value="Cyt_P450_sf"/>
</dbReference>
<reference evidence="11" key="1">
    <citation type="submission" date="2022-11" db="EMBL/GenBank/DDBJ databases">
        <title>Genome Resource of Sclerotinia nivalis Strain SnTB1, a Plant Pathogen Isolated from American Ginseng.</title>
        <authorList>
            <person name="Fan S."/>
        </authorList>
    </citation>
    <scope>NUCLEOTIDE SEQUENCE</scope>
    <source>
        <strain evidence="11">SnTB1</strain>
    </source>
</reference>
<comment type="cofactor">
    <cofactor evidence="1 7">
        <name>heme</name>
        <dbReference type="ChEBI" id="CHEBI:30413"/>
    </cofactor>
</comment>
<keyword evidence="6" id="KW-0843">Virulence</keyword>
<dbReference type="AlphaFoldDB" id="A0A9X0DIA6"/>
<dbReference type="PRINTS" id="PR00385">
    <property type="entry name" value="P450"/>
</dbReference>
<dbReference type="Pfam" id="PF00067">
    <property type="entry name" value="p450"/>
    <property type="match status" value="1"/>
</dbReference>
<keyword evidence="9" id="KW-0175">Coiled coil</keyword>
<gene>
    <name evidence="11" type="ORF">OCU04_008653</name>
</gene>
<accession>A0A9X0DIA6</accession>
<dbReference type="FunFam" id="1.10.630.10:FF:000093">
    <property type="entry name" value="Cytochrome P450 monooxygenase"/>
    <property type="match status" value="1"/>
</dbReference>
<evidence type="ECO:0000256" key="5">
    <source>
        <dbReference type="ARBA" id="ARBA00023004"/>
    </source>
</evidence>
<dbReference type="GO" id="GO:0005506">
    <property type="term" value="F:iron ion binding"/>
    <property type="evidence" value="ECO:0007669"/>
    <property type="project" value="InterPro"/>
</dbReference>
<keyword evidence="10" id="KW-0812">Transmembrane</keyword>
<dbReference type="InterPro" id="IPR050121">
    <property type="entry name" value="Cytochrome_P450_monoxygenase"/>
</dbReference>
<protein>
    <recommendedName>
        <fullName evidence="13">Cytochrome P450</fullName>
    </recommendedName>
</protein>
<evidence type="ECO:0000256" key="2">
    <source>
        <dbReference type="ARBA" id="ARBA00010617"/>
    </source>
</evidence>
<comment type="caution">
    <text evidence="11">The sequence shown here is derived from an EMBL/GenBank/DDBJ whole genome shotgun (WGS) entry which is preliminary data.</text>
</comment>
<evidence type="ECO:0000313" key="11">
    <source>
        <dbReference type="EMBL" id="KAJ8063435.1"/>
    </source>
</evidence>
<evidence type="ECO:0000256" key="3">
    <source>
        <dbReference type="ARBA" id="ARBA00022723"/>
    </source>
</evidence>
<dbReference type="PROSITE" id="PS00086">
    <property type="entry name" value="CYTOCHROME_P450"/>
    <property type="match status" value="1"/>
</dbReference>
<dbReference type="InterPro" id="IPR017972">
    <property type="entry name" value="Cyt_P450_CS"/>
</dbReference>
<dbReference type="GO" id="GO:0004497">
    <property type="term" value="F:monooxygenase activity"/>
    <property type="evidence" value="ECO:0007669"/>
    <property type="project" value="UniProtKB-KW"/>
</dbReference>
<dbReference type="PRINTS" id="PR00463">
    <property type="entry name" value="EP450I"/>
</dbReference>
<dbReference type="GO" id="GO:0016705">
    <property type="term" value="F:oxidoreductase activity, acting on paired donors, with incorporation or reduction of molecular oxygen"/>
    <property type="evidence" value="ECO:0007669"/>
    <property type="project" value="InterPro"/>
</dbReference>
<dbReference type="PANTHER" id="PTHR24305">
    <property type="entry name" value="CYTOCHROME P450"/>
    <property type="match status" value="1"/>
</dbReference>
<keyword evidence="8" id="KW-0503">Monooxygenase</keyword>
<evidence type="ECO:0000256" key="10">
    <source>
        <dbReference type="SAM" id="Phobius"/>
    </source>
</evidence>
<comment type="similarity">
    <text evidence="2 8">Belongs to the cytochrome P450 family.</text>
</comment>
<keyword evidence="5 7" id="KW-0408">Iron</keyword>
<proteinExistence type="inferred from homology"/>
<dbReference type="Proteomes" id="UP001152300">
    <property type="component" value="Unassembled WGS sequence"/>
</dbReference>
<dbReference type="SUPFAM" id="SSF48264">
    <property type="entry name" value="Cytochrome P450"/>
    <property type="match status" value="1"/>
</dbReference>
<name>A0A9X0DIA6_9HELO</name>
<dbReference type="InterPro" id="IPR002401">
    <property type="entry name" value="Cyt_P450_E_grp-I"/>
</dbReference>
<keyword evidence="7 8" id="KW-0349">Heme</keyword>
<evidence type="ECO:0008006" key="13">
    <source>
        <dbReference type="Google" id="ProtNLM"/>
    </source>
</evidence>